<dbReference type="InterPro" id="IPR036291">
    <property type="entry name" value="NAD(P)-bd_dom_sf"/>
</dbReference>
<keyword evidence="5" id="KW-0560">Oxidoreductase</keyword>
<dbReference type="GO" id="GO:0004318">
    <property type="term" value="F:enoyl-[acyl-carrier-protein] reductase (NADH) activity"/>
    <property type="evidence" value="ECO:0007669"/>
    <property type="project" value="InterPro"/>
</dbReference>
<evidence type="ECO:0000256" key="5">
    <source>
        <dbReference type="ARBA" id="ARBA00023002"/>
    </source>
</evidence>
<comment type="similarity">
    <text evidence="2">Belongs to the short-chain dehydrogenases/reductases (SDR) family. FabI subfamily.</text>
</comment>
<reference evidence="8" key="1">
    <citation type="submission" date="2018-05" db="EMBL/GenBank/DDBJ databases">
        <authorList>
            <person name="Lanie J.A."/>
            <person name="Ng W.-L."/>
            <person name="Kazmierczak K.M."/>
            <person name="Andrzejewski T.M."/>
            <person name="Davidsen T.M."/>
            <person name="Wayne K.J."/>
            <person name="Tettelin H."/>
            <person name="Glass J.I."/>
            <person name="Rusch D."/>
            <person name="Podicherti R."/>
            <person name="Tsui H.-C.T."/>
            <person name="Winkler M.E."/>
        </authorList>
    </citation>
    <scope>NUCLEOTIDE SEQUENCE</scope>
</reference>
<dbReference type="PANTHER" id="PTHR43159:SF2">
    <property type="entry name" value="ENOYL-[ACYL-CARRIER-PROTEIN] REDUCTASE [NADH], CHLOROPLASTIC"/>
    <property type="match status" value="1"/>
</dbReference>
<dbReference type="InterPro" id="IPR002347">
    <property type="entry name" value="SDR_fam"/>
</dbReference>
<dbReference type="PIRSF" id="PIRSF000094">
    <property type="entry name" value="Enoyl-ACP_rdct"/>
    <property type="match status" value="1"/>
</dbReference>
<evidence type="ECO:0000256" key="4">
    <source>
        <dbReference type="ARBA" id="ARBA00022832"/>
    </source>
</evidence>
<dbReference type="CDD" id="cd05372">
    <property type="entry name" value="ENR_SDR"/>
    <property type="match status" value="1"/>
</dbReference>
<keyword evidence="3" id="KW-0444">Lipid biosynthesis</keyword>
<dbReference type="PRINTS" id="PR00081">
    <property type="entry name" value="GDHRDH"/>
</dbReference>
<evidence type="ECO:0000313" key="8">
    <source>
        <dbReference type="EMBL" id="SVB88529.1"/>
    </source>
</evidence>
<name>A0A382HMV8_9ZZZZ</name>
<comment type="pathway">
    <text evidence="1">Lipid metabolism.</text>
</comment>
<evidence type="ECO:0008006" key="9">
    <source>
        <dbReference type="Google" id="ProtNLM"/>
    </source>
</evidence>
<dbReference type="GO" id="GO:0006633">
    <property type="term" value="P:fatty acid biosynthetic process"/>
    <property type="evidence" value="ECO:0007669"/>
    <property type="project" value="UniProtKB-KW"/>
</dbReference>
<dbReference type="PANTHER" id="PTHR43159">
    <property type="entry name" value="ENOYL-[ACYL-CARRIER-PROTEIN] REDUCTASE"/>
    <property type="match status" value="1"/>
</dbReference>
<dbReference type="InterPro" id="IPR014358">
    <property type="entry name" value="Enoyl-ACP_Rdtase_NADH"/>
</dbReference>
<evidence type="ECO:0000256" key="3">
    <source>
        <dbReference type="ARBA" id="ARBA00022516"/>
    </source>
</evidence>
<sequence length="270" mass="28965">MIPTCLLEGKKGLIMGVANERSIAWVVAEAARRHGAELAFTYQNEALSRRVRPLAEEAGSQLVFPCDVVNEDEIETLFNHLSDSWGGIDFVVHAIAYADRNELKGRYVDTSRSNLTTSMMVSCYSFTSVARRAAGLANEGASLLTFTFSGARHVVPSYNVMGVSKAALEASVKYLAMDLGPAGVRVNAISSGPMRTLSGAAIGAGRSIYRWARTNSALGRDLRSENVADASLYLLSDLSLGVTGEIHSVDNGNSIIGISSREDPREDITS</sequence>
<dbReference type="Gene3D" id="3.40.50.720">
    <property type="entry name" value="NAD(P)-binding Rossmann-like Domain"/>
    <property type="match status" value="1"/>
</dbReference>
<dbReference type="EMBL" id="UINC01062174">
    <property type="protein sequence ID" value="SVB88529.1"/>
    <property type="molecule type" value="Genomic_DNA"/>
</dbReference>
<organism evidence="8">
    <name type="scientific">marine metagenome</name>
    <dbReference type="NCBI Taxonomy" id="408172"/>
    <lineage>
        <taxon>unclassified sequences</taxon>
        <taxon>metagenomes</taxon>
        <taxon>ecological metagenomes</taxon>
    </lineage>
</organism>
<evidence type="ECO:0000256" key="7">
    <source>
        <dbReference type="ARBA" id="ARBA00023160"/>
    </source>
</evidence>
<keyword evidence="4" id="KW-0276">Fatty acid metabolism</keyword>
<dbReference type="SUPFAM" id="SSF51735">
    <property type="entry name" value="NAD(P)-binding Rossmann-fold domains"/>
    <property type="match status" value="1"/>
</dbReference>
<dbReference type="AlphaFoldDB" id="A0A382HMV8"/>
<dbReference type="Pfam" id="PF13561">
    <property type="entry name" value="adh_short_C2"/>
    <property type="match status" value="1"/>
</dbReference>
<proteinExistence type="inferred from homology"/>
<evidence type="ECO:0000256" key="6">
    <source>
        <dbReference type="ARBA" id="ARBA00023098"/>
    </source>
</evidence>
<keyword evidence="6" id="KW-0443">Lipid metabolism</keyword>
<gene>
    <name evidence="8" type="ORF">METZ01_LOCUS241383</name>
</gene>
<protein>
    <recommendedName>
        <fullName evidence="9">Enoyl-[acyl-carrier-protein] reductase (NADH)</fullName>
    </recommendedName>
</protein>
<evidence type="ECO:0000256" key="2">
    <source>
        <dbReference type="ARBA" id="ARBA00009233"/>
    </source>
</evidence>
<evidence type="ECO:0000256" key="1">
    <source>
        <dbReference type="ARBA" id="ARBA00005189"/>
    </source>
</evidence>
<accession>A0A382HMV8</accession>
<keyword evidence="7" id="KW-0275">Fatty acid biosynthesis</keyword>